<evidence type="ECO:0000313" key="8">
    <source>
        <dbReference type="Proteomes" id="UP000277928"/>
    </source>
</evidence>
<dbReference type="Gene3D" id="3.40.50.300">
    <property type="entry name" value="P-loop containing nucleotide triphosphate hydrolases"/>
    <property type="match status" value="1"/>
</dbReference>
<evidence type="ECO:0008006" key="9">
    <source>
        <dbReference type="Google" id="ProtNLM"/>
    </source>
</evidence>
<dbReference type="PANTHER" id="PTHR23122">
    <property type="entry name" value="MEMBRANE-ASSOCIATED GUANYLATE KINASE MAGUK"/>
    <property type="match status" value="1"/>
</dbReference>
<dbReference type="GO" id="GO:0034330">
    <property type="term" value="P:cell junction organization"/>
    <property type="evidence" value="ECO:0007669"/>
    <property type="project" value="UniProtKB-ARBA"/>
</dbReference>
<evidence type="ECO:0000313" key="7">
    <source>
        <dbReference type="EMBL" id="VDK70328.1"/>
    </source>
</evidence>
<evidence type="ECO:0000259" key="6">
    <source>
        <dbReference type="PROSITE" id="PS50052"/>
    </source>
</evidence>
<dbReference type="OMA" id="YNAEFMP"/>
<name>A0A3P6TVF3_LITSI</name>
<feature type="compositionally biased region" description="Polar residues" evidence="4">
    <location>
        <begin position="120"/>
        <end position="143"/>
    </location>
</feature>
<evidence type="ECO:0000256" key="3">
    <source>
        <dbReference type="PROSITE-ProRule" id="PRU00192"/>
    </source>
</evidence>
<dbReference type="InterPro" id="IPR036028">
    <property type="entry name" value="SH3-like_dom_sf"/>
</dbReference>
<dbReference type="OrthoDB" id="65789at2759"/>
<dbReference type="AlphaFoldDB" id="A0A3P6TVF3"/>
<evidence type="ECO:0000256" key="4">
    <source>
        <dbReference type="SAM" id="MobiDB-lite"/>
    </source>
</evidence>
<dbReference type="InterPro" id="IPR008145">
    <property type="entry name" value="GK/Ca_channel_bsu"/>
</dbReference>
<evidence type="ECO:0000256" key="1">
    <source>
        <dbReference type="ARBA" id="ARBA00007014"/>
    </source>
</evidence>
<dbReference type="InterPro" id="IPR008144">
    <property type="entry name" value="Guanylate_kin-like_dom"/>
</dbReference>
<comment type="similarity">
    <text evidence="1">Belongs to the MAGUK family.</text>
</comment>
<dbReference type="Pfam" id="PF00625">
    <property type="entry name" value="Guanylate_kin"/>
    <property type="match status" value="1"/>
</dbReference>
<organism evidence="7 8">
    <name type="scientific">Litomosoides sigmodontis</name>
    <name type="common">Filarial nematode worm</name>
    <dbReference type="NCBI Taxonomy" id="42156"/>
    <lineage>
        <taxon>Eukaryota</taxon>
        <taxon>Metazoa</taxon>
        <taxon>Ecdysozoa</taxon>
        <taxon>Nematoda</taxon>
        <taxon>Chromadorea</taxon>
        <taxon>Rhabditida</taxon>
        <taxon>Spirurina</taxon>
        <taxon>Spiruromorpha</taxon>
        <taxon>Filarioidea</taxon>
        <taxon>Onchocercidae</taxon>
        <taxon>Litomosoides</taxon>
    </lineage>
</organism>
<dbReference type="PROSITE" id="PS00856">
    <property type="entry name" value="GUANYLATE_KINASE_1"/>
    <property type="match status" value="1"/>
</dbReference>
<protein>
    <recommendedName>
        <fullName evidence="9">Guanylate kinase-like domain-containing protein</fullName>
    </recommendedName>
</protein>
<evidence type="ECO:0000256" key="2">
    <source>
        <dbReference type="ARBA" id="ARBA00022443"/>
    </source>
</evidence>
<feature type="region of interest" description="Disordered" evidence="4">
    <location>
        <begin position="112"/>
        <end position="144"/>
    </location>
</feature>
<dbReference type="InterPro" id="IPR020590">
    <property type="entry name" value="Guanylate_kinase_CS"/>
</dbReference>
<dbReference type="SUPFAM" id="SSF52540">
    <property type="entry name" value="P-loop containing nucleoside triphosphate hydrolases"/>
    <property type="match status" value="1"/>
</dbReference>
<dbReference type="InterPro" id="IPR001452">
    <property type="entry name" value="SH3_domain"/>
</dbReference>
<dbReference type="Proteomes" id="UP000277928">
    <property type="component" value="Unassembled WGS sequence"/>
</dbReference>
<dbReference type="FunFam" id="3.30.63.10:FF:000002">
    <property type="entry name" value="Guanylate kinase 1"/>
    <property type="match status" value="1"/>
</dbReference>
<gene>
    <name evidence="7" type="ORF">NLS_LOCUS1065</name>
</gene>
<accession>A0A3P6TVF3</accession>
<dbReference type="SMART" id="SM00072">
    <property type="entry name" value="GuKc"/>
    <property type="match status" value="1"/>
</dbReference>
<feature type="domain" description="Guanylate kinase-like" evidence="6">
    <location>
        <begin position="292"/>
        <end position="474"/>
    </location>
</feature>
<feature type="domain" description="SH3" evidence="5">
    <location>
        <begin position="221"/>
        <end position="285"/>
    </location>
</feature>
<dbReference type="SUPFAM" id="SSF50044">
    <property type="entry name" value="SH3-domain"/>
    <property type="match status" value="1"/>
</dbReference>
<dbReference type="InterPro" id="IPR050716">
    <property type="entry name" value="MAGUK"/>
</dbReference>
<sequence length="491" mass="55426">MDVEIANLKANVDSLSHCLYGLLMRIERLDGNAPKTINGAVDELISVGDVRDKKKDSDEKVVSNETVTEDPETGNKKRTVVTERVITTKTFHVIPIAERLNEPAEMVNGTAMPPTDKSEMSSSTCEDSEIPSQLSFKPSQSPTGAKRVVQLNHNPFHDMEYDRLANLIIVTRVKPDFTVKDIRAGDAIAEINGIPVTRIKQLTELHGNITLGMMPASLHHGPSVYYRAALDYESRVPANFNLLKLKKGDIVQVFSMDSTWIQGRKVNDLSQAGLCPISVLGEQVSMLAPYGRRVVVLLGVPGVGRRTLKTMLLNHLPHYFATATPYTSRVPKSDELEGREYYFRTRKEMSKRIQTGDMIEWGELDGQLYGTSLETIRSCVRSGRVCLLDCGPQALQHLYNAEFMPLVVLIAPPEIDDFRQANKLRPQPYSEEQLEGYIREHKELMKSDYAKMFHVVLVNRNLDNTFKRLMEHLSELKDEAQWIPEAWLHPE</sequence>
<dbReference type="Gene3D" id="3.30.63.10">
    <property type="entry name" value="Guanylate Kinase phosphate binding domain"/>
    <property type="match status" value="1"/>
</dbReference>
<proteinExistence type="inferred from homology"/>
<dbReference type="EMBL" id="UYRX01000034">
    <property type="protein sequence ID" value="VDK70328.1"/>
    <property type="molecule type" value="Genomic_DNA"/>
</dbReference>
<feature type="region of interest" description="Disordered" evidence="4">
    <location>
        <begin position="56"/>
        <end position="75"/>
    </location>
</feature>
<dbReference type="STRING" id="42156.A0A3P6TVF3"/>
<keyword evidence="8" id="KW-1185">Reference proteome</keyword>
<dbReference type="InterPro" id="IPR027417">
    <property type="entry name" value="P-loop_NTPase"/>
</dbReference>
<evidence type="ECO:0000259" key="5">
    <source>
        <dbReference type="PROSITE" id="PS50002"/>
    </source>
</evidence>
<dbReference type="Gene3D" id="2.30.30.40">
    <property type="entry name" value="SH3 Domains"/>
    <property type="match status" value="1"/>
</dbReference>
<keyword evidence="2 3" id="KW-0728">SH3 domain</keyword>
<dbReference type="PROSITE" id="PS50002">
    <property type="entry name" value="SH3"/>
    <property type="match status" value="1"/>
</dbReference>
<dbReference type="PROSITE" id="PS50052">
    <property type="entry name" value="GUANYLATE_KINASE_2"/>
    <property type="match status" value="1"/>
</dbReference>
<reference evidence="7 8" key="1">
    <citation type="submission" date="2018-08" db="EMBL/GenBank/DDBJ databases">
        <authorList>
            <person name="Laetsch R D."/>
            <person name="Stevens L."/>
            <person name="Kumar S."/>
            <person name="Blaxter L. M."/>
        </authorList>
    </citation>
    <scope>NUCLEOTIDE SEQUENCE [LARGE SCALE GENOMIC DNA]</scope>
</reference>